<dbReference type="InterPro" id="IPR003593">
    <property type="entry name" value="AAA+_ATPase"/>
</dbReference>
<dbReference type="RefSeq" id="WP_098175722.1">
    <property type="nucleotide sequence ID" value="NZ_CP050509.1"/>
</dbReference>
<organism evidence="6 7">
    <name type="scientific">Peribacillus butanolivorans</name>
    <dbReference type="NCBI Taxonomy" id="421767"/>
    <lineage>
        <taxon>Bacteria</taxon>
        <taxon>Bacillati</taxon>
        <taxon>Bacillota</taxon>
        <taxon>Bacilli</taxon>
        <taxon>Bacillales</taxon>
        <taxon>Bacillaceae</taxon>
        <taxon>Peribacillus</taxon>
    </lineage>
</organism>
<dbReference type="GO" id="GO:0098796">
    <property type="term" value="C:membrane protein complex"/>
    <property type="evidence" value="ECO:0007669"/>
    <property type="project" value="UniProtKB-ARBA"/>
</dbReference>
<dbReference type="FunFam" id="3.40.50.300:FF:000032">
    <property type="entry name" value="Export ABC transporter ATP-binding protein"/>
    <property type="match status" value="1"/>
</dbReference>
<evidence type="ECO:0000313" key="6">
    <source>
        <dbReference type="EMBL" id="PEJ34403.1"/>
    </source>
</evidence>
<dbReference type="GO" id="GO:0005524">
    <property type="term" value="F:ATP binding"/>
    <property type="evidence" value="ECO:0007669"/>
    <property type="project" value="UniProtKB-KW"/>
</dbReference>
<evidence type="ECO:0000259" key="5">
    <source>
        <dbReference type="PROSITE" id="PS50893"/>
    </source>
</evidence>
<gene>
    <name evidence="6" type="ORF">CN689_09735</name>
</gene>
<feature type="domain" description="ABC transporter" evidence="5">
    <location>
        <begin position="4"/>
        <end position="243"/>
    </location>
</feature>
<dbReference type="PANTHER" id="PTHR42798">
    <property type="entry name" value="LIPOPROTEIN-RELEASING SYSTEM ATP-BINDING PROTEIN LOLD"/>
    <property type="match status" value="1"/>
</dbReference>
<sequence>MNILEAKKIHKSYGNKFNKQEVLKGLDINIQEGEFVSIMGASGSGKTTLLNVLSSIDKISNGSIIIDGKEISGMKEKKLAEFRKNHLGFIFQEYNLLDTLTVKENILLPLSITKTANNEAAQKFDTVAKELGIYEVKDKYPNEISGGQKQRTSAARAFIHDPSIIFADEPTGALDSKSASDLLNKLSEMNKKRKATIIMVTHDPVAASYCSRVIFIKDGQIYTQLNKGEESRQTFFKDIMKTQGVLGGVKNEH</sequence>
<dbReference type="SMART" id="SM00382">
    <property type="entry name" value="AAA"/>
    <property type="match status" value="1"/>
</dbReference>
<dbReference type="GO" id="GO:0022857">
    <property type="term" value="F:transmembrane transporter activity"/>
    <property type="evidence" value="ECO:0007669"/>
    <property type="project" value="UniProtKB-ARBA"/>
</dbReference>
<dbReference type="InterPro" id="IPR003439">
    <property type="entry name" value="ABC_transporter-like_ATP-bd"/>
</dbReference>
<dbReference type="InterPro" id="IPR027417">
    <property type="entry name" value="P-loop_NTPase"/>
</dbReference>
<dbReference type="EMBL" id="NUEQ01000014">
    <property type="protein sequence ID" value="PEJ34403.1"/>
    <property type="molecule type" value="Genomic_DNA"/>
</dbReference>
<comment type="caution">
    <text evidence="6">The sequence shown here is derived from an EMBL/GenBank/DDBJ whole genome shotgun (WGS) entry which is preliminary data.</text>
</comment>
<name>A0AAX0S4Q3_9BACI</name>
<protein>
    <submittedName>
        <fullName evidence="6">Bacitracin ABC transporter ATP-binding protein</fullName>
    </submittedName>
</protein>
<evidence type="ECO:0000313" key="7">
    <source>
        <dbReference type="Proteomes" id="UP000220106"/>
    </source>
</evidence>
<dbReference type="Pfam" id="PF00005">
    <property type="entry name" value="ABC_tran"/>
    <property type="match status" value="1"/>
</dbReference>
<dbReference type="InterPro" id="IPR017911">
    <property type="entry name" value="MacB-like_ATP-bd"/>
</dbReference>
<dbReference type="SUPFAM" id="SSF52540">
    <property type="entry name" value="P-loop containing nucleoside triphosphate hydrolases"/>
    <property type="match status" value="1"/>
</dbReference>
<dbReference type="Gene3D" id="3.40.50.300">
    <property type="entry name" value="P-loop containing nucleotide triphosphate hydrolases"/>
    <property type="match status" value="1"/>
</dbReference>
<reference evidence="6 7" key="1">
    <citation type="submission" date="2017-09" db="EMBL/GenBank/DDBJ databases">
        <title>Large-scale bioinformatics analysis of Bacillus genomes uncovers conserved roles of natural products in bacterial physiology.</title>
        <authorList>
            <consortium name="Agbiome Team Llc"/>
            <person name="Bleich R.M."/>
            <person name="Kirk G.J."/>
            <person name="Santa Maria K.C."/>
            <person name="Allen S.E."/>
            <person name="Farag S."/>
            <person name="Shank E.A."/>
            <person name="Bowers A."/>
        </authorList>
    </citation>
    <scope>NUCLEOTIDE SEQUENCE [LARGE SCALE GENOMIC DNA]</scope>
    <source>
        <strain evidence="6 7">AFS003229</strain>
    </source>
</reference>
<dbReference type="AlphaFoldDB" id="A0AAX0S4Q3"/>
<evidence type="ECO:0000256" key="4">
    <source>
        <dbReference type="ARBA" id="ARBA00022840"/>
    </source>
</evidence>
<dbReference type="PANTHER" id="PTHR42798:SF7">
    <property type="entry name" value="ALPHA-D-RIBOSE 1-METHYLPHOSPHONATE 5-TRIPHOSPHATE SYNTHASE SUBUNIT PHNL"/>
    <property type="match status" value="1"/>
</dbReference>
<keyword evidence="4 6" id="KW-0067">ATP-binding</keyword>
<proteinExistence type="inferred from homology"/>
<dbReference type="Proteomes" id="UP000220106">
    <property type="component" value="Unassembled WGS sequence"/>
</dbReference>
<accession>A0AAX0S4Q3</accession>
<evidence type="ECO:0000256" key="2">
    <source>
        <dbReference type="ARBA" id="ARBA00022448"/>
    </source>
</evidence>
<evidence type="ECO:0000256" key="3">
    <source>
        <dbReference type="ARBA" id="ARBA00022741"/>
    </source>
</evidence>
<keyword evidence="2" id="KW-0813">Transport</keyword>
<comment type="similarity">
    <text evidence="1">Belongs to the ABC transporter superfamily.</text>
</comment>
<keyword evidence="3" id="KW-0547">Nucleotide-binding</keyword>
<dbReference type="CDD" id="cd03255">
    <property type="entry name" value="ABC_MJ0796_LolCDE_FtsE"/>
    <property type="match status" value="1"/>
</dbReference>
<dbReference type="PROSITE" id="PS50893">
    <property type="entry name" value="ABC_TRANSPORTER_2"/>
    <property type="match status" value="1"/>
</dbReference>
<evidence type="ECO:0000256" key="1">
    <source>
        <dbReference type="ARBA" id="ARBA00005417"/>
    </source>
</evidence>
<dbReference type="GO" id="GO:0016887">
    <property type="term" value="F:ATP hydrolysis activity"/>
    <property type="evidence" value="ECO:0007669"/>
    <property type="project" value="InterPro"/>
</dbReference>